<evidence type="ECO:0000313" key="3">
    <source>
        <dbReference type="Proteomes" id="UP000050969"/>
    </source>
</evidence>
<dbReference type="RefSeq" id="WP_056992262.1">
    <property type="nucleotide sequence ID" value="NZ_JQCE01000005.1"/>
</dbReference>
<accession>A0A0R2N2Z2</accession>
<feature type="transmembrane region" description="Helical" evidence="1">
    <location>
        <begin position="131"/>
        <end position="150"/>
    </location>
</feature>
<feature type="transmembrane region" description="Helical" evidence="1">
    <location>
        <begin position="12"/>
        <end position="33"/>
    </location>
</feature>
<keyword evidence="1" id="KW-0812">Transmembrane</keyword>
<dbReference type="EMBL" id="JQCE01000005">
    <property type="protein sequence ID" value="KRO18413.1"/>
    <property type="molecule type" value="Genomic_DNA"/>
</dbReference>
<evidence type="ECO:0000313" key="2">
    <source>
        <dbReference type="EMBL" id="KRO18413.1"/>
    </source>
</evidence>
<keyword evidence="3" id="KW-1185">Reference proteome</keyword>
<feature type="transmembrane region" description="Helical" evidence="1">
    <location>
        <begin position="45"/>
        <end position="67"/>
    </location>
</feature>
<reference evidence="2 3" key="1">
    <citation type="journal article" date="2015" name="Genome Announc.">
        <title>Expanding the biotechnology potential of lactobacilli through comparative genomics of 213 strains and associated genera.</title>
        <authorList>
            <person name="Sun Z."/>
            <person name="Harris H.M."/>
            <person name="McCann A."/>
            <person name="Guo C."/>
            <person name="Argimon S."/>
            <person name="Zhang W."/>
            <person name="Yang X."/>
            <person name="Jeffery I.B."/>
            <person name="Cooney J.C."/>
            <person name="Kagawa T.F."/>
            <person name="Liu W."/>
            <person name="Song Y."/>
            <person name="Salvetti E."/>
            <person name="Wrobel A."/>
            <person name="Rasinkangas P."/>
            <person name="Parkhill J."/>
            <person name="Rea M.C."/>
            <person name="O'Sullivan O."/>
            <person name="Ritari J."/>
            <person name="Douillard F.P."/>
            <person name="Paul Ross R."/>
            <person name="Yang R."/>
            <person name="Briner A.E."/>
            <person name="Felis G.E."/>
            <person name="de Vos W.M."/>
            <person name="Barrangou R."/>
            <person name="Klaenhammer T.R."/>
            <person name="Caufield P.W."/>
            <person name="Cui Y."/>
            <person name="Zhang H."/>
            <person name="O'Toole P.W."/>
        </authorList>
    </citation>
    <scope>NUCLEOTIDE SEQUENCE [LARGE SCALE GENOMIC DNA]</scope>
    <source>
        <strain evidence="2 3">DSM 24301</strain>
    </source>
</reference>
<protein>
    <recommendedName>
        <fullName evidence="4">Integral membrane protein</fullName>
    </recommendedName>
</protein>
<feature type="transmembrane region" description="Helical" evidence="1">
    <location>
        <begin position="88"/>
        <end position="111"/>
    </location>
</feature>
<comment type="caution">
    <text evidence="2">The sequence shown here is derived from an EMBL/GenBank/DDBJ whole genome shotgun (WGS) entry which is preliminary data.</text>
</comment>
<dbReference type="PATRIC" id="fig|1293598.4.peg.1612"/>
<keyword evidence="1" id="KW-0472">Membrane</keyword>
<organism evidence="2 3">
    <name type="scientific">Lacticaseibacillus saniviri JCM 17471 = DSM 24301</name>
    <dbReference type="NCBI Taxonomy" id="1293598"/>
    <lineage>
        <taxon>Bacteria</taxon>
        <taxon>Bacillati</taxon>
        <taxon>Bacillota</taxon>
        <taxon>Bacilli</taxon>
        <taxon>Lactobacillales</taxon>
        <taxon>Lactobacillaceae</taxon>
        <taxon>Lacticaseibacillus</taxon>
    </lineage>
</organism>
<keyword evidence="1" id="KW-1133">Transmembrane helix</keyword>
<gene>
    <name evidence="2" type="ORF">IV56_GL001547</name>
</gene>
<dbReference type="AlphaFoldDB" id="A0A0R2N2Z2"/>
<name>A0A0R2N2Z2_9LACO</name>
<evidence type="ECO:0000256" key="1">
    <source>
        <dbReference type="SAM" id="Phobius"/>
    </source>
</evidence>
<dbReference type="Proteomes" id="UP000050969">
    <property type="component" value="Unassembled WGS sequence"/>
</dbReference>
<sequence length="162" mass="18486">MDYHMKLPRNKTEFALFIGIISVLSVNIIAPIISCFEMGFSVATWRQALAVMPFIWLVVVVMVLLTNSPAALVTDKLITKTDSFNAHMIVNCLVNVVMMSLVLTVVGSWIGMRTISWAPIQQFFYKWPRNFAISFFVEAVIAQPIARFILKQKHLRTDQVRH</sequence>
<proteinExistence type="predicted"/>
<evidence type="ECO:0008006" key="4">
    <source>
        <dbReference type="Google" id="ProtNLM"/>
    </source>
</evidence>